<dbReference type="Proteomes" id="UP001595891">
    <property type="component" value="Unassembled WGS sequence"/>
</dbReference>
<proteinExistence type="predicted"/>
<comment type="caution">
    <text evidence="6">The sequence shown here is derived from an EMBL/GenBank/DDBJ whole genome shotgun (WGS) entry which is preliminary data.</text>
</comment>
<keyword evidence="2" id="KW-0418">Kinase</keyword>
<evidence type="ECO:0000256" key="4">
    <source>
        <dbReference type="ARBA" id="ARBA00023163"/>
    </source>
</evidence>
<dbReference type="InterPro" id="IPR003018">
    <property type="entry name" value="GAF"/>
</dbReference>
<dbReference type="Gene3D" id="3.30.450.40">
    <property type="match status" value="1"/>
</dbReference>
<dbReference type="Pfam" id="PF03861">
    <property type="entry name" value="ANTAR"/>
    <property type="match status" value="1"/>
</dbReference>
<dbReference type="InterPro" id="IPR029016">
    <property type="entry name" value="GAF-like_dom_sf"/>
</dbReference>
<dbReference type="Gene3D" id="1.10.10.10">
    <property type="entry name" value="Winged helix-like DNA-binding domain superfamily/Winged helix DNA-binding domain"/>
    <property type="match status" value="1"/>
</dbReference>
<dbReference type="PROSITE" id="PS50921">
    <property type="entry name" value="ANTAR"/>
    <property type="match status" value="1"/>
</dbReference>
<evidence type="ECO:0000259" key="5">
    <source>
        <dbReference type="PROSITE" id="PS50921"/>
    </source>
</evidence>
<dbReference type="InterPro" id="IPR012074">
    <property type="entry name" value="GAF_ANTAR"/>
</dbReference>
<dbReference type="SUPFAM" id="SSF52172">
    <property type="entry name" value="CheY-like"/>
    <property type="match status" value="1"/>
</dbReference>
<name>A0ABV9EQU5_9ACTN</name>
<evidence type="ECO:0000256" key="3">
    <source>
        <dbReference type="ARBA" id="ARBA00023015"/>
    </source>
</evidence>
<accession>A0ABV9EQU5</accession>
<dbReference type="InterPro" id="IPR036388">
    <property type="entry name" value="WH-like_DNA-bd_sf"/>
</dbReference>
<dbReference type="PIRSF" id="PIRSF036625">
    <property type="entry name" value="GAF_ANTAR"/>
    <property type="match status" value="1"/>
</dbReference>
<dbReference type="EMBL" id="JBHSFN010000033">
    <property type="protein sequence ID" value="MFC4591518.1"/>
    <property type="molecule type" value="Genomic_DNA"/>
</dbReference>
<dbReference type="SMART" id="SM01012">
    <property type="entry name" value="ANTAR"/>
    <property type="match status" value="1"/>
</dbReference>
<keyword evidence="4" id="KW-0804">Transcription</keyword>
<keyword evidence="7" id="KW-1185">Reference proteome</keyword>
<evidence type="ECO:0000256" key="2">
    <source>
        <dbReference type="ARBA" id="ARBA00022777"/>
    </source>
</evidence>
<dbReference type="Pfam" id="PF13185">
    <property type="entry name" value="GAF_2"/>
    <property type="match status" value="1"/>
</dbReference>
<sequence length="250" mass="27764">MLDRKTVQTFVELADTLVVGFDVIDFLQMLAERCVELLDVDASGILLADARGSLTLVAASSDQVRLLELFQLQTEQGPCLDCFHTGQIVTCADLMAEPQRWPRFAEAARRDGYAAVQAFPLRLRDQTLGAMNLFSHTPGAPSADTSDVAQALADVATIGITHERTLRHHELVTEQLQYALNNRVLIEQAKGMLSERAQISVAEAFIRMRAHARNTNQRLAVVAAHVIEQDLLLVDLLHAQNRTREDEPRT</sequence>
<dbReference type="SMART" id="SM00065">
    <property type="entry name" value="GAF"/>
    <property type="match status" value="1"/>
</dbReference>
<organism evidence="6 7">
    <name type="scientific">Sphaerisporangium corydalis</name>
    <dbReference type="NCBI Taxonomy" id="1441875"/>
    <lineage>
        <taxon>Bacteria</taxon>
        <taxon>Bacillati</taxon>
        <taxon>Actinomycetota</taxon>
        <taxon>Actinomycetes</taxon>
        <taxon>Streptosporangiales</taxon>
        <taxon>Streptosporangiaceae</taxon>
        <taxon>Sphaerisporangium</taxon>
    </lineage>
</organism>
<gene>
    <name evidence="6" type="ORF">ACFO8L_35870</name>
</gene>
<evidence type="ECO:0000313" key="7">
    <source>
        <dbReference type="Proteomes" id="UP001595891"/>
    </source>
</evidence>
<dbReference type="RefSeq" id="WP_262847172.1">
    <property type="nucleotide sequence ID" value="NZ_JANZYP010000059.1"/>
</dbReference>
<dbReference type="InterPro" id="IPR011006">
    <property type="entry name" value="CheY-like_superfamily"/>
</dbReference>
<keyword evidence="1" id="KW-0808">Transferase</keyword>
<dbReference type="SUPFAM" id="SSF55781">
    <property type="entry name" value="GAF domain-like"/>
    <property type="match status" value="1"/>
</dbReference>
<feature type="domain" description="ANTAR" evidence="5">
    <location>
        <begin position="166"/>
        <end position="227"/>
    </location>
</feature>
<dbReference type="InterPro" id="IPR005561">
    <property type="entry name" value="ANTAR"/>
</dbReference>
<keyword evidence="3" id="KW-0805">Transcription regulation</keyword>
<protein>
    <submittedName>
        <fullName evidence="6">GAF and ANTAR domain-containing protein</fullName>
    </submittedName>
</protein>
<reference evidence="7" key="1">
    <citation type="journal article" date="2019" name="Int. J. Syst. Evol. Microbiol.">
        <title>The Global Catalogue of Microorganisms (GCM) 10K type strain sequencing project: providing services to taxonomists for standard genome sequencing and annotation.</title>
        <authorList>
            <consortium name="The Broad Institute Genomics Platform"/>
            <consortium name="The Broad Institute Genome Sequencing Center for Infectious Disease"/>
            <person name="Wu L."/>
            <person name="Ma J."/>
        </authorList>
    </citation>
    <scope>NUCLEOTIDE SEQUENCE [LARGE SCALE GENOMIC DNA]</scope>
    <source>
        <strain evidence="7">CCUG 49560</strain>
    </source>
</reference>
<evidence type="ECO:0000313" key="6">
    <source>
        <dbReference type="EMBL" id="MFC4591518.1"/>
    </source>
</evidence>
<evidence type="ECO:0000256" key="1">
    <source>
        <dbReference type="ARBA" id="ARBA00022679"/>
    </source>
</evidence>